<organism evidence="1 2">
    <name type="scientific">Eikenella corrodens ATCC 23834</name>
    <dbReference type="NCBI Taxonomy" id="546274"/>
    <lineage>
        <taxon>Bacteria</taxon>
        <taxon>Pseudomonadati</taxon>
        <taxon>Pseudomonadota</taxon>
        <taxon>Betaproteobacteria</taxon>
        <taxon>Neisseriales</taxon>
        <taxon>Neisseriaceae</taxon>
        <taxon>Eikenella</taxon>
    </lineage>
</organism>
<dbReference type="EMBL" id="ACEA01000029">
    <property type="protein sequence ID" value="EEG23786.1"/>
    <property type="molecule type" value="Genomic_DNA"/>
</dbReference>
<evidence type="ECO:0000313" key="2">
    <source>
        <dbReference type="Proteomes" id="UP000005837"/>
    </source>
</evidence>
<dbReference type="HOGENOM" id="CLU_3135142_0_0_4"/>
<proteinExistence type="predicted"/>
<sequence>MAFSPCIGNSFAWLYKAAAGKQIGSGVSFLTFQVAFSRSDQFGLVLAYL</sequence>
<dbReference type="Proteomes" id="UP000005837">
    <property type="component" value="Unassembled WGS sequence"/>
</dbReference>
<gene>
    <name evidence="1" type="ORF">EIKCOROL_01570</name>
</gene>
<name>C0DW24_EIKCO</name>
<comment type="caution">
    <text evidence="1">The sequence shown here is derived from an EMBL/GenBank/DDBJ whole genome shotgun (WGS) entry which is preliminary data.</text>
</comment>
<accession>C0DW24</accession>
<reference evidence="1 2" key="1">
    <citation type="submission" date="2009-01" db="EMBL/GenBank/DDBJ databases">
        <authorList>
            <person name="Fulton L."/>
            <person name="Clifton S."/>
            <person name="Chinwalla A.T."/>
            <person name="Mitreva M."/>
            <person name="Sodergren E."/>
            <person name="Weinstock G."/>
            <person name="Clifton S."/>
            <person name="Dooling D.J."/>
            <person name="Fulton B."/>
            <person name="Minx P."/>
            <person name="Pepin K.H."/>
            <person name="Johnson M."/>
            <person name="Bhonagiri V."/>
            <person name="Nash W.E."/>
            <person name="Mardis E.R."/>
            <person name="Wilson R.K."/>
        </authorList>
    </citation>
    <scope>NUCLEOTIDE SEQUENCE [LARGE SCALE GENOMIC DNA]</scope>
    <source>
        <strain evidence="1 2">ATCC 23834</strain>
    </source>
</reference>
<dbReference type="AlphaFoldDB" id="C0DW24"/>
<protein>
    <submittedName>
        <fullName evidence="1">Uncharacterized protein</fullName>
    </submittedName>
</protein>
<evidence type="ECO:0000313" key="1">
    <source>
        <dbReference type="EMBL" id="EEG23786.1"/>
    </source>
</evidence>